<dbReference type="InterPro" id="IPR004089">
    <property type="entry name" value="MCPsignal_dom"/>
</dbReference>
<keyword evidence="5 10" id="KW-1133">Transmembrane helix</keyword>
<evidence type="ECO:0000256" key="1">
    <source>
        <dbReference type="ARBA" id="ARBA00004651"/>
    </source>
</evidence>
<dbReference type="EMBL" id="JARYZI010000010">
    <property type="protein sequence ID" value="MDH8679269.1"/>
    <property type="molecule type" value="Genomic_DNA"/>
</dbReference>
<dbReference type="Pfam" id="PF00672">
    <property type="entry name" value="HAMP"/>
    <property type="match status" value="1"/>
</dbReference>
<dbReference type="CDD" id="cd06225">
    <property type="entry name" value="HAMP"/>
    <property type="match status" value="1"/>
</dbReference>
<keyword evidence="4 10" id="KW-0812">Transmembrane</keyword>
<evidence type="ECO:0000256" key="8">
    <source>
        <dbReference type="ARBA" id="ARBA00029447"/>
    </source>
</evidence>
<feature type="domain" description="Methyl-accepting transducer" evidence="11">
    <location>
        <begin position="381"/>
        <end position="638"/>
    </location>
</feature>
<feature type="transmembrane region" description="Helical" evidence="10">
    <location>
        <begin position="286"/>
        <end position="308"/>
    </location>
</feature>
<reference evidence="13 14" key="1">
    <citation type="submission" date="2023-04" db="EMBL/GenBank/DDBJ databases">
        <title>Fusibacter bizertensis strain WBS, isolated from littoral bottom sediments of the Arctic seas - biochemical and genomic analysis.</title>
        <authorList>
            <person name="Brioukhanov A.L."/>
        </authorList>
    </citation>
    <scope>NUCLEOTIDE SEQUENCE [LARGE SCALE GENOMIC DNA]</scope>
    <source>
        <strain evidence="13 14">WBS</strain>
    </source>
</reference>
<dbReference type="InterPro" id="IPR003660">
    <property type="entry name" value="HAMP_dom"/>
</dbReference>
<comment type="caution">
    <text evidence="13">The sequence shown here is derived from an EMBL/GenBank/DDBJ whole genome shotgun (WGS) entry which is preliminary data.</text>
</comment>
<accession>A0ABT6NFS5</accession>
<name>A0ABT6NFS5_9FIRM</name>
<dbReference type="SMART" id="SM00283">
    <property type="entry name" value="MA"/>
    <property type="match status" value="1"/>
</dbReference>
<keyword evidence="3" id="KW-0145">Chemotaxis</keyword>
<dbReference type="RefSeq" id="WP_281095162.1">
    <property type="nucleotide sequence ID" value="NZ_JARYZI010000010.1"/>
</dbReference>
<dbReference type="Proteomes" id="UP001158045">
    <property type="component" value="Unassembled WGS sequence"/>
</dbReference>
<dbReference type="SMART" id="SM00304">
    <property type="entry name" value="HAMP"/>
    <property type="match status" value="2"/>
</dbReference>
<dbReference type="CDD" id="cd12912">
    <property type="entry name" value="PDC2_MCP_like"/>
    <property type="match status" value="1"/>
</dbReference>
<keyword evidence="6 10" id="KW-0472">Membrane</keyword>
<evidence type="ECO:0000313" key="13">
    <source>
        <dbReference type="EMBL" id="MDH8679269.1"/>
    </source>
</evidence>
<dbReference type="InterPro" id="IPR029151">
    <property type="entry name" value="Sensor-like_sf"/>
</dbReference>
<feature type="transmembrane region" description="Helical" evidence="10">
    <location>
        <begin position="12"/>
        <end position="35"/>
    </location>
</feature>
<dbReference type="Gene3D" id="1.10.287.950">
    <property type="entry name" value="Methyl-accepting chemotaxis protein"/>
    <property type="match status" value="1"/>
</dbReference>
<evidence type="ECO:0000256" key="7">
    <source>
        <dbReference type="ARBA" id="ARBA00023224"/>
    </source>
</evidence>
<dbReference type="PANTHER" id="PTHR32089">
    <property type="entry name" value="METHYL-ACCEPTING CHEMOTAXIS PROTEIN MCPB"/>
    <property type="match status" value="1"/>
</dbReference>
<dbReference type="SUPFAM" id="SSF103190">
    <property type="entry name" value="Sensory domain-like"/>
    <property type="match status" value="1"/>
</dbReference>
<comment type="subcellular location">
    <subcellularLocation>
        <location evidence="1">Cell membrane</location>
        <topology evidence="1">Multi-pass membrane protein</topology>
    </subcellularLocation>
</comment>
<evidence type="ECO:0000256" key="6">
    <source>
        <dbReference type="ARBA" id="ARBA00023136"/>
    </source>
</evidence>
<keyword evidence="2" id="KW-1003">Cell membrane</keyword>
<dbReference type="Gene3D" id="3.30.450.20">
    <property type="entry name" value="PAS domain"/>
    <property type="match status" value="2"/>
</dbReference>
<evidence type="ECO:0000256" key="4">
    <source>
        <dbReference type="ARBA" id="ARBA00022692"/>
    </source>
</evidence>
<dbReference type="PANTHER" id="PTHR32089:SF114">
    <property type="entry name" value="METHYL-ACCEPTING CHEMOTAXIS PROTEIN MCPB"/>
    <property type="match status" value="1"/>
</dbReference>
<dbReference type="CDD" id="cd12913">
    <property type="entry name" value="PDC1_MCP_like"/>
    <property type="match status" value="1"/>
</dbReference>
<gene>
    <name evidence="13" type="ORF">QE109_14015</name>
</gene>
<evidence type="ECO:0000313" key="14">
    <source>
        <dbReference type="Proteomes" id="UP001158045"/>
    </source>
</evidence>
<evidence type="ECO:0000256" key="2">
    <source>
        <dbReference type="ARBA" id="ARBA00022475"/>
    </source>
</evidence>
<keyword evidence="14" id="KW-1185">Reference proteome</keyword>
<dbReference type="Pfam" id="PF02743">
    <property type="entry name" value="dCache_1"/>
    <property type="match status" value="1"/>
</dbReference>
<organism evidence="13 14">
    <name type="scientific">Fusibacter bizertensis</name>
    <dbReference type="NCBI Taxonomy" id="1488331"/>
    <lineage>
        <taxon>Bacteria</taxon>
        <taxon>Bacillati</taxon>
        <taxon>Bacillota</taxon>
        <taxon>Clostridia</taxon>
        <taxon>Eubacteriales</taxon>
        <taxon>Eubacteriales Family XII. Incertae Sedis</taxon>
        <taxon>Fusibacter</taxon>
    </lineage>
</organism>
<dbReference type="InterPro" id="IPR033479">
    <property type="entry name" value="dCache_1"/>
</dbReference>
<dbReference type="PROSITE" id="PS50111">
    <property type="entry name" value="CHEMOTAXIS_TRANSDUC_2"/>
    <property type="match status" value="1"/>
</dbReference>
<dbReference type="Pfam" id="PF00015">
    <property type="entry name" value="MCPsignal"/>
    <property type="match status" value="1"/>
</dbReference>
<comment type="similarity">
    <text evidence="8">Belongs to the methyl-accepting chemotaxis (MCP) protein family.</text>
</comment>
<evidence type="ECO:0000256" key="5">
    <source>
        <dbReference type="ARBA" id="ARBA00022989"/>
    </source>
</evidence>
<dbReference type="PROSITE" id="PS50885">
    <property type="entry name" value="HAMP"/>
    <property type="match status" value="1"/>
</dbReference>
<evidence type="ECO:0000256" key="9">
    <source>
        <dbReference type="PROSITE-ProRule" id="PRU00284"/>
    </source>
</evidence>
<dbReference type="SUPFAM" id="SSF58104">
    <property type="entry name" value="Methyl-accepting chemotaxis protein (MCP) signaling domain"/>
    <property type="match status" value="1"/>
</dbReference>
<sequence>MEKVRVKRSIRKTFVIIFIGVMLMTQVAVGIGTSIKVKDVFLKSQKNMVNDLGQQIGLSVENYLSGYETIVRSVAVQTSAKSIMSDPGAQSDLLVTLDTFVKANPDILFIYLGTEDKRMVMKPDDDLGDYDPTTRDWYMAAKAAGTFIWTDPYFDDTVGKMVVTACEPVYDKSNKFVGVLAADIALDTLNKQTESIKIGEKGYPIIVDANNVIMAHVTPEKIGTELTTVQIKDAIKDLTKEGVEYSYDEGGKSKLKYASIYRLTDVNWAVVSTLYYDEIQGHINEIIGLNVIESVIATLIAIGLIYVLTNAFNQRIKKLIESMQHARTGDLGALSKIDSKDEIGVLSHYFDETLLDLGKLVNNIQQVSSHLTMSSQSLAATSEEVSASAVEVAKTVEDIAKGAQDQAQDAEKSAFIAQSLSEKFDGLNQYTEDMIRSAASTGEAYDGGILSVNELGDRNRESLEANKEIEVVIRQLNDRTNEIGTILDSISAISVQTNLLALNASIEAARAGEHGRGFAVVADEIRKLAEQSSSAADDVKRIVSNIQADGSKSVESMGVLKEISDKQNDAVKKVVSAFDTIRSAYEVISTNIDHIGTSVEGVNHDKEKIVSSIENISAVSEETAAASEEVTASMEQQSYAVDEVAKAAQELNQISVELNQEISKFKV</sequence>
<keyword evidence="7 9" id="KW-0807">Transducer</keyword>
<feature type="domain" description="HAMP" evidence="12">
    <location>
        <begin position="310"/>
        <end position="362"/>
    </location>
</feature>
<evidence type="ECO:0000259" key="12">
    <source>
        <dbReference type="PROSITE" id="PS50885"/>
    </source>
</evidence>
<proteinExistence type="inferred from homology"/>
<protein>
    <submittedName>
        <fullName evidence="13">Methyl-accepting chemotaxis protein</fullName>
    </submittedName>
</protein>
<evidence type="ECO:0000259" key="11">
    <source>
        <dbReference type="PROSITE" id="PS50111"/>
    </source>
</evidence>
<evidence type="ECO:0000256" key="3">
    <source>
        <dbReference type="ARBA" id="ARBA00022500"/>
    </source>
</evidence>
<evidence type="ECO:0000256" key="10">
    <source>
        <dbReference type="SAM" id="Phobius"/>
    </source>
</evidence>